<dbReference type="GO" id="GO:0003824">
    <property type="term" value="F:catalytic activity"/>
    <property type="evidence" value="ECO:0007669"/>
    <property type="project" value="InterPro"/>
</dbReference>
<organism evidence="1">
    <name type="scientific">viral metagenome</name>
    <dbReference type="NCBI Taxonomy" id="1070528"/>
    <lineage>
        <taxon>unclassified sequences</taxon>
        <taxon>metagenomes</taxon>
        <taxon>organismal metagenomes</taxon>
    </lineage>
</organism>
<protein>
    <submittedName>
        <fullName evidence="1">Uncharacterized protein</fullName>
    </submittedName>
</protein>
<accession>A0A6C0IVE7</accession>
<dbReference type="Gene3D" id="3.40.140.10">
    <property type="entry name" value="Cytidine Deaminase, domain 2"/>
    <property type="match status" value="1"/>
</dbReference>
<reference evidence="1" key="1">
    <citation type="journal article" date="2020" name="Nature">
        <title>Giant virus diversity and host interactions through global metagenomics.</title>
        <authorList>
            <person name="Schulz F."/>
            <person name="Roux S."/>
            <person name="Paez-Espino D."/>
            <person name="Jungbluth S."/>
            <person name="Walsh D.A."/>
            <person name="Denef V.J."/>
            <person name="McMahon K.D."/>
            <person name="Konstantinidis K.T."/>
            <person name="Eloe-Fadrosh E.A."/>
            <person name="Kyrpides N.C."/>
            <person name="Woyke T."/>
        </authorList>
    </citation>
    <scope>NUCLEOTIDE SEQUENCE</scope>
    <source>
        <strain evidence="1">GVMAG-M-3300024302-11</strain>
    </source>
</reference>
<dbReference type="InterPro" id="IPR016193">
    <property type="entry name" value="Cytidine_deaminase-like"/>
</dbReference>
<dbReference type="AlphaFoldDB" id="A0A6C0IVE7"/>
<name>A0A6C0IVE7_9ZZZZ</name>
<proteinExistence type="predicted"/>
<dbReference type="EMBL" id="MN740258">
    <property type="protein sequence ID" value="QHT96520.1"/>
    <property type="molecule type" value="Genomic_DNA"/>
</dbReference>
<evidence type="ECO:0000313" key="1">
    <source>
        <dbReference type="EMBL" id="QHT96520.1"/>
    </source>
</evidence>
<sequence length="235" mass="26972">MSSISNTIRNNLRTQADKSTLQQHLAAAVVHGGTQVSNGTNVDRNFVRGHLVPSLHAETRALLLYYGKNIYYNNYKGWCFYDASYKAKKVDIAVLRVKRNGDLANARPCRKCLKMMRDLGVKKVHYSTGKDEEILCENVNDMFSIQDSSAARMFERTKYNYPKNDKDYYKLILKKSVPEQIKNSNLQHFIRFNLTDLLPSCSYSFYKGIGKQKNKEYVKIEDGSDTGFIILINIV</sequence>
<dbReference type="SUPFAM" id="SSF53927">
    <property type="entry name" value="Cytidine deaminase-like"/>
    <property type="match status" value="1"/>
</dbReference>